<dbReference type="Gene3D" id="3.30.1490.120">
    <property type="entry name" value="RNA polymerase Rpb7-like, N-terminal domain"/>
    <property type="match status" value="1"/>
</dbReference>
<evidence type="ECO:0000313" key="6">
    <source>
        <dbReference type="Proteomes" id="UP000238479"/>
    </source>
</evidence>
<evidence type="ECO:0000256" key="3">
    <source>
        <dbReference type="ARBA" id="ARBA00023163"/>
    </source>
</evidence>
<dbReference type="GO" id="GO:0003697">
    <property type="term" value="F:single-stranded DNA binding"/>
    <property type="evidence" value="ECO:0007669"/>
    <property type="project" value="TreeGrafter"/>
</dbReference>
<dbReference type="OMA" id="WNGAFIR"/>
<keyword evidence="5" id="KW-0808">Transferase</keyword>
<dbReference type="GO" id="GO:0003727">
    <property type="term" value="F:single-stranded RNA binding"/>
    <property type="evidence" value="ECO:0007669"/>
    <property type="project" value="TreeGrafter"/>
</dbReference>
<organism evidence="5 6">
    <name type="scientific">Rosa chinensis</name>
    <name type="common">China rose</name>
    <dbReference type="NCBI Taxonomy" id="74649"/>
    <lineage>
        <taxon>Eukaryota</taxon>
        <taxon>Viridiplantae</taxon>
        <taxon>Streptophyta</taxon>
        <taxon>Embryophyta</taxon>
        <taxon>Tracheophyta</taxon>
        <taxon>Spermatophyta</taxon>
        <taxon>Magnoliopsida</taxon>
        <taxon>eudicotyledons</taxon>
        <taxon>Gunneridae</taxon>
        <taxon>Pentapetalae</taxon>
        <taxon>rosids</taxon>
        <taxon>fabids</taxon>
        <taxon>Rosales</taxon>
        <taxon>Rosaceae</taxon>
        <taxon>Rosoideae</taxon>
        <taxon>Rosoideae incertae sedis</taxon>
        <taxon>Rosa</taxon>
    </lineage>
</organism>
<comment type="function">
    <text evidence="4">DNA-dependent RNA polymerase which catalyzes the transcription of DNA into RNA using the four ribonucleoside triphosphates as substrates.</text>
</comment>
<dbReference type="Proteomes" id="UP000238479">
    <property type="component" value="Chromosome 4"/>
</dbReference>
<dbReference type="InterPro" id="IPR012340">
    <property type="entry name" value="NA-bd_OB-fold"/>
</dbReference>
<dbReference type="SUPFAM" id="SSF88798">
    <property type="entry name" value="N-terminal, heterodimerisation domain of RBP7 (RpoE)"/>
    <property type="match status" value="1"/>
</dbReference>
<keyword evidence="6" id="KW-1185">Reference proteome</keyword>
<comment type="subcellular location">
    <subcellularLocation>
        <location evidence="1 4">Nucleus</location>
    </subcellularLocation>
</comment>
<accession>A0A2P6QQ68</accession>
<evidence type="ECO:0000256" key="4">
    <source>
        <dbReference type="RuleBase" id="RU369086"/>
    </source>
</evidence>
<dbReference type="GO" id="GO:0005634">
    <property type="term" value="C:nucleus"/>
    <property type="evidence" value="ECO:0007669"/>
    <property type="project" value="UniProtKB-SubCell"/>
</dbReference>
<protein>
    <recommendedName>
        <fullName evidence="4">DNA-directed RNA polymerase subunit</fullName>
    </recommendedName>
</protein>
<evidence type="ECO:0000256" key="1">
    <source>
        <dbReference type="ARBA" id="ARBA00004123"/>
    </source>
</evidence>
<dbReference type="Gene3D" id="2.40.50.140">
    <property type="entry name" value="Nucleic acid-binding proteins"/>
    <property type="match status" value="1"/>
</dbReference>
<evidence type="ECO:0000313" key="5">
    <source>
        <dbReference type="EMBL" id="PRQ36334.1"/>
    </source>
</evidence>
<dbReference type="EMBL" id="PDCK01000042">
    <property type="protein sequence ID" value="PRQ36334.1"/>
    <property type="molecule type" value="Genomic_DNA"/>
</dbReference>
<dbReference type="GO" id="GO:0016779">
    <property type="term" value="F:nucleotidyltransferase activity"/>
    <property type="evidence" value="ECO:0007669"/>
    <property type="project" value="UniProtKB-KW"/>
</dbReference>
<dbReference type="Gramene" id="PRQ36334">
    <property type="protein sequence ID" value="PRQ36334"/>
    <property type="gene ID" value="RchiOBHm_Chr4g0390281"/>
</dbReference>
<proteinExistence type="predicted"/>
<gene>
    <name evidence="5" type="ORF">RchiOBHm_Chr4g0390281</name>
</gene>
<dbReference type="AlphaFoldDB" id="A0A2P6QQ68"/>
<sequence length="188" mass="21273">MFSEVELVRGVVVLAEKLDKDSAVTSRSVITTQLLEDLLREKASKDHGYFLKVTALKMIGKGQISDDSRKMLFPVAFSCRTFIPCQGEILEGVVRHVHNLGVIIRCGPLNYAFLSARKMPNYHYVDGMNPFFLRDDLAKIDKEVVVRFRVLQAKWIEKSREMRKEFVMVVSIVGDSLGPVCGPHESDL</sequence>
<dbReference type="GO" id="GO:0000428">
    <property type="term" value="C:DNA-directed RNA polymerase complex"/>
    <property type="evidence" value="ECO:0007669"/>
    <property type="project" value="UniProtKB-KW"/>
</dbReference>
<dbReference type="GO" id="GO:0006352">
    <property type="term" value="P:DNA-templated transcription initiation"/>
    <property type="evidence" value="ECO:0007669"/>
    <property type="project" value="UniProtKB-UniRule"/>
</dbReference>
<comment type="caution">
    <text evidence="5">The sequence shown here is derived from an EMBL/GenBank/DDBJ whole genome shotgun (WGS) entry which is preliminary data.</text>
</comment>
<keyword evidence="4" id="KW-0539">Nucleus</keyword>
<keyword evidence="5" id="KW-0548">Nucleotidyltransferase</keyword>
<dbReference type="OrthoDB" id="1162399at2759"/>
<reference evidence="5 6" key="1">
    <citation type="journal article" date="2018" name="Nat. Genet.">
        <title>The Rosa genome provides new insights in the design of modern roses.</title>
        <authorList>
            <person name="Bendahmane M."/>
        </authorList>
    </citation>
    <scope>NUCLEOTIDE SEQUENCE [LARGE SCALE GENOMIC DNA]</scope>
    <source>
        <strain evidence="6">cv. Old Blush</strain>
    </source>
</reference>
<dbReference type="STRING" id="74649.A0A2P6QQ68"/>
<dbReference type="PANTHER" id="PTHR12709">
    <property type="entry name" value="DNA-DIRECTED RNA POLYMERASE II, III"/>
    <property type="match status" value="1"/>
</dbReference>
<dbReference type="InterPro" id="IPR045113">
    <property type="entry name" value="Rpb7-like"/>
</dbReference>
<evidence type="ECO:0000256" key="2">
    <source>
        <dbReference type="ARBA" id="ARBA00022478"/>
    </source>
</evidence>
<keyword evidence="3 4" id="KW-0804">Transcription</keyword>
<dbReference type="SUPFAM" id="SSF50249">
    <property type="entry name" value="Nucleic acid-binding proteins"/>
    <property type="match status" value="1"/>
</dbReference>
<dbReference type="PANTHER" id="PTHR12709:SF6">
    <property type="entry name" value="DNA-DIRECTED RNA POLYMERASE SUBUNIT 7-LIKE PROTEIN"/>
    <property type="match status" value="1"/>
</dbReference>
<dbReference type="InterPro" id="IPR036898">
    <property type="entry name" value="RNA_pol_Rpb7-like_N_sf"/>
</dbReference>
<keyword evidence="2 4" id="KW-0240">DNA-directed RNA polymerase</keyword>
<name>A0A2P6QQ68_ROSCH</name>